<dbReference type="InterPro" id="IPR041084">
    <property type="entry name" value="Ncstrn_small"/>
</dbReference>
<dbReference type="Pfam" id="PF18266">
    <property type="entry name" value="Ncstrn_small"/>
    <property type="match status" value="1"/>
</dbReference>
<evidence type="ECO:0000313" key="2">
    <source>
        <dbReference type="EMBL" id="GFH21382.1"/>
    </source>
</evidence>
<accession>A0A699ZZ38</accession>
<reference evidence="2 3" key="1">
    <citation type="submission" date="2020-02" db="EMBL/GenBank/DDBJ databases">
        <title>Draft genome sequence of Haematococcus lacustris strain NIES-144.</title>
        <authorList>
            <person name="Morimoto D."/>
            <person name="Nakagawa S."/>
            <person name="Yoshida T."/>
            <person name="Sawayama S."/>
        </authorList>
    </citation>
    <scope>NUCLEOTIDE SEQUENCE [LARGE SCALE GENOMIC DNA]</scope>
    <source>
        <strain evidence="2 3">NIES-144</strain>
    </source>
</reference>
<feature type="domain" description="Nicastrin small lobe" evidence="1">
    <location>
        <begin position="10"/>
        <end position="60"/>
    </location>
</feature>
<evidence type="ECO:0000259" key="1">
    <source>
        <dbReference type="Pfam" id="PF18266"/>
    </source>
</evidence>
<organism evidence="2 3">
    <name type="scientific">Haematococcus lacustris</name>
    <name type="common">Green alga</name>
    <name type="synonym">Haematococcus pluvialis</name>
    <dbReference type="NCBI Taxonomy" id="44745"/>
    <lineage>
        <taxon>Eukaryota</taxon>
        <taxon>Viridiplantae</taxon>
        <taxon>Chlorophyta</taxon>
        <taxon>core chlorophytes</taxon>
        <taxon>Chlorophyceae</taxon>
        <taxon>CS clade</taxon>
        <taxon>Chlamydomonadales</taxon>
        <taxon>Haematococcaceae</taxon>
        <taxon>Haematococcus</taxon>
    </lineage>
</organism>
<keyword evidence="3" id="KW-1185">Reference proteome</keyword>
<protein>
    <submittedName>
        <fullName evidence="2">Ncstrn_small domain-containing protein</fullName>
    </submittedName>
</protein>
<dbReference type="Proteomes" id="UP000485058">
    <property type="component" value="Unassembled WGS sequence"/>
</dbReference>
<comment type="caution">
    <text evidence="2">The sequence shown here is derived from an EMBL/GenBank/DDBJ whole genome shotgun (WGS) entry which is preliminary data.</text>
</comment>
<dbReference type="EMBL" id="BLLF01001817">
    <property type="protein sequence ID" value="GFH21382.1"/>
    <property type="molecule type" value="Genomic_DNA"/>
</dbReference>
<sequence length="72" mass="7818">MVLVADDGLPASESSALRFPGGPEYAPYNASDYVWNPFGSGSAYSYLPIPVFKINSGLVQELAWRATYNNDV</sequence>
<feature type="non-terminal residue" evidence="2">
    <location>
        <position position="72"/>
    </location>
</feature>
<evidence type="ECO:0000313" key="3">
    <source>
        <dbReference type="Proteomes" id="UP000485058"/>
    </source>
</evidence>
<name>A0A699ZZ38_HAELA</name>
<proteinExistence type="predicted"/>
<dbReference type="AlphaFoldDB" id="A0A699ZZ38"/>
<gene>
    <name evidence="2" type="ORF">HaLaN_18677</name>
</gene>